<comment type="caution">
    <text evidence="1">The sequence shown here is derived from an EMBL/GenBank/DDBJ whole genome shotgun (WGS) entry which is preliminary data.</text>
</comment>
<evidence type="ECO:0000313" key="1">
    <source>
        <dbReference type="EMBL" id="MBH9551683.1"/>
    </source>
</evidence>
<dbReference type="AlphaFoldDB" id="A0A931IW22"/>
<protein>
    <recommendedName>
        <fullName evidence="3">LemA protein</fullName>
    </recommendedName>
</protein>
<sequence length="177" mass="19165">MSLTTALLWAAVAVLVLWGVGAYNRLSRLRGSIASAWAQLEASLNELAQQGLKLAEEGPQWLPQEGAAFEALRTHSQELAAAVLAVKPKPHAAAPVAQLAVVHALHAAALQRVLALLTYEEDAVCQALLDRLKQARQQRSFGQQLFNQRVDAFNTAIDELPTRLLAGLYGLHDAGRF</sequence>
<evidence type="ECO:0008006" key="3">
    <source>
        <dbReference type="Google" id="ProtNLM"/>
    </source>
</evidence>
<proteinExistence type="predicted"/>
<gene>
    <name evidence="1" type="ORF">I7X43_02375</name>
</gene>
<dbReference type="SUPFAM" id="SSF140478">
    <property type="entry name" value="LemA-like"/>
    <property type="match status" value="1"/>
</dbReference>
<dbReference type="RefSeq" id="WP_198099285.1">
    <property type="nucleotide sequence ID" value="NZ_JAEDAL010000001.1"/>
</dbReference>
<dbReference type="Proteomes" id="UP000620139">
    <property type="component" value="Unassembled WGS sequence"/>
</dbReference>
<reference evidence="1" key="1">
    <citation type="submission" date="2020-12" db="EMBL/GenBank/DDBJ databases">
        <title>The genome sequence of Inhella sp. 4Y17.</title>
        <authorList>
            <person name="Liu Y."/>
        </authorList>
    </citation>
    <scope>NUCLEOTIDE SEQUENCE</scope>
    <source>
        <strain evidence="1">4Y10</strain>
    </source>
</reference>
<keyword evidence="2" id="KW-1185">Reference proteome</keyword>
<evidence type="ECO:0000313" key="2">
    <source>
        <dbReference type="Proteomes" id="UP000620139"/>
    </source>
</evidence>
<accession>A0A931IW22</accession>
<dbReference type="EMBL" id="JAEDAL010000001">
    <property type="protein sequence ID" value="MBH9551683.1"/>
    <property type="molecule type" value="Genomic_DNA"/>
</dbReference>
<dbReference type="InterPro" id="IPR023353">
    <property type="entry name" value="LemA-like_dom_sf"/>
</dbReference>
<dbReference type="Gene3D" id="1.20.1440.20">
    <property type="entry name" value="LemA-like domain"/>
    <property type="match status" value="1"/>
</dbReference>
<name>A0A931IW22_9BURK</name>
<organism evidence="1 2">
    <name type="scientific">Inhella gelatinilytica</name>
    <dbReference type="NCBI Taxonomy" id="2795030"/>
    <lineage>
        <taxon>Bacteria</taxon>
        <taxon>Pseudomonadati</taxon>
        <taxon>Pseudomonadota</taxon>
        <taxon>Betaproteobacteria</taxon>
        <taxon>Burkholderiales</taxon>
        <taxon>Sphaerotilaceae</taxon>
        <taxon>Inhella</taxon>
    </lineage>
</organism>